<keyword evidence="1" id="KW-0812">Transmembrane</keyword>
<evidence type="ECO:0000256" key="1">
    <source>
        <dbReference type="SAM" id="Phobius"/>
    </source>
</evidence>
<accession>A0A0A9CWH4</accession>
<sequence>MVSSRTRDRYCTCGFFNMILLLMARITSTLLTLSVLTMSHISRLVAQSGASMVSNVASSTILSVIFWPWKNSFILKLMLLTPTDIFRLTSAPLILSRSPRALTLSIILSLILSVYFASGNLT</sequence>
<reference evidence="2" key="2">
    <citation type="journal article" date="2015" name="Data Brief">
        <title>Shoot transcriptome of the giant reed, Arundo donax.</title>
        <authorList>
            <person name="Barrero R.A."/>
            <person name="Guerrero F.D."/>
            <person name="Moolhuijzen P."/>
            <person name="Goolsby J.A."/>
            <person name="Tidwell J."/>
            <person name="Bellgard S.E."/>
            <person name="Bellgard M.I."/>
        </authorList>
    </citation>
    <scope>NUCLEOTIDE SEQUENCE</scope>
    <source>
        <tissue evidence="2">Shoot tissue taken approximately 20 cm above the soil surface</tissue>
    </source>
</reference>
<keyword evidence="1" id="KW-0472">Membrane</keyword>
<feature type="transmembrane region" description="Helical" evidence="1">
    <location>
        <begin position="48"/>
        <end position="67"/>
    </location>
</feature>
<reference evidence="2" key="1">
    <citation type="submission" date="2014-09" db="EMBL/GenBank/DDBJ databases">
        <authorList>
            <person name="Magalhaes I.L.F."/>
            <person name="Oliveira U."/>
            <person name="Santos F.R."/>
            <person name="Vidigal T.H.D.A."/>
            <person name="Brescovit A.D."/>
            <person name="Santos A.J."/>
        </authorList>
    </citation>
    <scope>NUCLEOTIDE SEQUENCE</scope>
    <source>
        <tissue evidence="2">Shoot tissue taken approximately 20 cm above the soil surface</tissue>
    </source>
</reference>
<evidence type="ECO:0000313" key="2">
    <source>
        <dbReference type="EMBL" id="JAD78783.1"/>
    </source>
</evidence>
<dbReference type="EMBL" id="GBRH01219112">
    <property type="protein sequence ID" value="JAD78783.1"/>
    <property type="molecule type" value="Transcribed_RNA"/>
</dbReference>
<protein>
    <submittedName>
        <fullName evidence="2">Uncharacterized protein</fullName>
    </submittedName>
</protein>
<dbReference type="AlphaFoldDB" id="A0A0A9CWH4"/>
<proteinExistence type="predicted"/>
<feature type="transmembrane region" description="Helical" evidence="1">
    <location>
        <begin position="101"/>
        <end position="118"/>
    </location>
</feature>
<organism evidence="2">
    <name type="scientific">Arundo donax</name>
    <name type="common">Giant reed</name>
    <name type="synonym">Donax arundinaceus</name>
    <dbReference type="NCBI Taxonomy" id="35708"/>
    <lineage>
        <taxon>Eukaryota</taxon>
        <taxon>Viridiplantae</taxon>
        <taxon>Streptophyta</taxon>
        <taxon>Embryophyta</taxon>
        <taxon>Tracheophyta</taxon>
        <taxon>Spermatophyta</taxon>
        <taxon>Magnoliopsida</taxon>
        <taxon>Liliopsida</taxon>
        <taxon>Poales</taxon>
        <taxon>Poaceae</taxon>
        <taxon>PACMAD clade</taxon>
        <taxon>Arundinoideae</taxon>
        <taxon>Arundineae</taxon>
        <taxon>Arundo</taxon>
    </lineage>
</organism>
<keyword evidence="1" id="KW-1133">Transmembrane helix</keyword>
<name>A0A0A9CWH4_ARUDO</name>
<feature type="transmembrane region" description="Helical" evidence="1">
    <location>
        <begin position="15"/>
        <end position="36"/>
    </location>
</feature>